<dbReference type="Gene3D" id="3.40.50.720">
    <property type="entry name" value="NAD(P)-binding Rossmann-like Domain"/>
    <property type="match status" value="1"/>
</dbReference>
<dbReference type="Proteomes" id="UP000075374">
    <property type="component" value="Unassembled WGS sequence"/>
</dbReference>
<gene>
    <name evidence="1" type="ORF">CLCOL_11880</name>
</gene>
<protein>
    <submittedName>
        <fullName evidence="1">2-hydroxyacid dehydrogenase</fullName>
    </submittedName>
</protein>
<dbReference type="STRING" id="1121305.CLCOL_11880"/>
<evidence type="ECO:0000313" key="1">
    <source>
        <dbReference type="EMBL" id="KYH29053.1"/>
    </source>
</evidence>
<keyword evidence="2" id="KW-1185">Reference proteome</keyword>
<dbReference type="EMBL" id="LTBB01000005">
    <property type="protein sequence ID" value="KYH29053.1"/>
    <property type="molecule type" value="Genomic_DNA"/>
</dbReference>
<name>A0A151AN47_9CLOT</name>
<reference evidence="1 2" key="1">
    <citation type="submission" date="2016-02" db="EMBL/GenBank/DDBJ databases">
        <title>Genome sequence of Clostridium colicanis DSM 13634.</title>
        <authorList>
            <person name="Poehlein A."/>
            <person name="Daniel R."/>
        </authorList>
    </citation>
    <scope>NUCLEOTIDE SEQUENCE [LARGE SCALE GENOMIC DNA]</scope>
    <source>
        <strain evidence="1 2">DSM 13634</strain>
    </source>
</reference>
<sequence>MENIVFLNSGKIDFDKKLDLSCFENLGTVTKYDSSTNDEILERVNNQNVVISKELPLGRDLISNFPSSVKLICEA</sequence>
<accession>A0A151AN47</accession>
<proteinExistence type="predicted"/>
<dbReference type="PATRIC" id="fig|1121305.3.peg.1190"/>
<organism evidence="1 2">
    <name type="scientific">Clostridium colicanis DSM 13634</name>
    <dbReference type="NCBI Taxonomy" id="1121305"/>
    <lineage>
        <taxon>Bacteria</taxon>
        <taxon>Bacillati</taxon>
        <taxon>Bacillota</taxon>
        <taxon>Clostridia</taxon>
        <taxon>Eubacteriales</taxon>
        <taxon>Clostridiaceae</taxon>
        <taxon>Clostridium</taxon>
    </lineage>
</organism>
<dbReference type="AlphaFoldDB" id="A0A151AN47"/>
<comment type="caution">
    <text evidence="1">The sequence shown here is derived from an EMBL/GenBank/DDBJ whole genome shotgun (WGS) entry which is preliminary data.</text>
</comment>
<evidence type="ECO:0000313" key="2">
    <source>
        <dbReference type="Proteomes" id="UP000075374"/>
    </source>
</evidence>